<name>A0A0K0LBA1_NILLU</name>
<comment type="subcellular location">
    <subcellularLocation>
        <location evidence="4">Endoplasmic reticulum membrane</location>
        <topology evidence="4">Peripheral membrane protein</topology>
    </subcellularLocation>
    <subcellularLocation>
        <location evidence="3">Microsome membrane</location>
        <topology evidence="3">Peripheral membrane protein</topology>
    </subcellularLocation>
</comment>
<evidence type="ECO:0000256" key="7">
    <source>
        <dbReference type="ARBA" id="ARBA00022723"/>
    </source>
</evidence>
<dbReference type="PRINTS" id="PR00463">
    <property type="entry name" value="EP450I"/>
</dbReference>
<evidence type="ECO:0000256" key="15">
    <source>
        <dbReference type="RuleBase" id="RU000461"/>
    </source>
</evidence>
<comment type="cofactor">
    <cofactor evidence="1 14">
        <name>heme</name>
        <dbReference type="ChEBI" id="CHEBI:30413"/>
    </cofactor>
</comment>
<keyword evidence="12 15" id="KW-0503">Monooxygenase</keyword>
<dbReference type="EMBL" id="KM217027">
    <property type="protein sequence ID" value="AIW79990.1"/>
    <property type="molecule type" value="mRNA"/>
</dbReference>
<dbReference type="PANTHER" id="PTHR24292">
    <property type="entry name" value="CYTOCHROME P450"/>
    <property type="match status" value="1"/>
</dbReference>
<dbReference type="PROSITE" id="PS00086">
    <property type="entry name" value="CYTOCHROME_P450"/>
    <property type="match status" value="1"/>
</dbReference>
<dbReference type="SUPFAM" id="SSF48264">
    <property type="entry name" value="Cytochrome P450"/>
    <property type="match status" value="1"/>
</dbReference>
<keyword evidence="11 14" id="KW-0408">Iron</keyword>
<dbReference type="GO" id="GO:0005506">
    <property type="term" value="F:iron ion binding"/>
    <property type="evidence" value="ECO:0007669"/>
    <property type="project" value="InterPro"/>
</dbReference>
<evidence type="ECO:0000313" key="17">
    <source>
        <dbReference type="EMBL" id="AIW79990.1"/>
    </source>
</evidence>
<keyword evidence="6 14" id="KW-0349">Heme</keyword>
<keyword evidence="7 14" id="KW-0479">Metal-binding</keyword>
<evidence type="ECO:0000256" key="11">
    <source>
        <dbReference type="ARBA" id="ARBA00023004"/>
    </source>
</evidence>
<accession>A0A0K0LBA1</accession>
<organism evidence="17">
    <name type="scientific">Nilaparvata lugens</name>
    <name type="common">Brown planthopper</name>
    <dbReference type="NCBI Taxonomy" id="108931"/>
    <lineage>
        <taxon>Eukaryota</taxon>
        <taxon>Metazoa</taxon>
        <taxon>Ecdysozoa</taxon>
        <taxon>Arthropoda</taxon>
        <taxon>Hexapoda</taxon>
        <taxon>Insecta</taxon>
        <taxon>Pterygota</taxon>
        <taxon>Neoptera</taxon>
        <taxon>Paraneoptera</taxon>
        <taxon>Hemiptera</taxon>
        <taxon>Auchenorrhyncha</taxon>
        <taxon>Fulgoroidea</taxon>
        <taxon>Delphacidae</taxon>
        <taxon>Delphacinae</taxon>
        <taxon>Nilaparvata</taxon>
    </lineage>
</organism>
<keyword evidence="8" id="KW-0256">Endoplasmic reticulum</keyword>
<evidence type="ECO:0000256" key="1">
    <source>
        <dbReference type="ARBA" id="ARBA00001971"/>
    </source>
</evidence>
<dbReference type="GeneID" id="111050293"/>
<keyword evidence="13 16" id="KW-0472">Membrane</keyword>
<evidence type="ECO:0000256" key="6">
    <source>
        <dbReference type="ARBA" id="ARBA00022617"/>
    </source>
</evidence>
<evidence type="ECO:0000256" key="2">
    <source>
        <dbReference type="ARBA" id="ARBA00003690"/>
    </source>
</evidence>
<dbReference type="CDD" id="cd11056">
    <property type="entry name" value="CYP6-like"/>
    <property type="match status" value="1"/>
</dbReference>
<evidence type="ECO:0000256" key="14">
    <source>
        <dbReference type="PIRSR" id="PIRSR602401-1"/>
    </source>
</evidence>
<proteinExistence type="evidence at transcript level"/>
<feature type="transmembrane region" description="Helical" evidence="16">
    <location>
        <begin position="475"/>
        <end position="495"/>
    </location>
</feature>
<dbReference type="PRINTS" id="PR00385">
    <property type="entry name" value="P450"/>
</dbReference>
<protein>
    <submittedName>
        <fullName evidence="17">Cytochrome P450 CYP6FL3</fullName>
    </submittedName>
</protein>
<comment type="similarity">
    <text evidence="5 15">Belongs to the cytochrome P450 family.</text>
</comment>
<evidence type="ECO:0000256" key="13">
    <source>
        <dbReference type="ARBA" id="ARBA00023136"/>
    </source>
</evidence>
<comment type="function">
    <text evidence="2">May be involved in the metabolism of insect hormones and in the breakdown of synthetic insecticides.</text>
</comment>
<dbReference type="RefSeq" id="XP_039293183.1">
    <property type="nucleotide sequence ID" value="XM_039437249.1"/>
</dbReference>
<keyword evidence="16" id="KW-1133">Transmembrane helix</keyword>
<dbReference type="InterPro" id="IPR036396">
    <property type="entry name" value="Cyt_P450_sf"/>
</dbReference>
<evidence type="ECO:0000256" key="10">
    <source>
        <dbReference type="ARBA" id="ARBA00023002"/>
    </source>
</evidence>
<evidence type="ECO:0000256" key="4">
    <source>
        <dbReference type="ARBA" id="ARBA00004406"/>
    </source>
</evidence>
<dbReference type="OrthoDB" id="1470350at2759"/>
<dbReference type="InterPro" id="IPR017972">
    <property type="entry name" value="Cyt_P450_CS"/>
</dbReference>
<dbReference type="InterPro" id="IPR002401">
    <property type="entry name" value="Cyt_P450_E_grp-I"/>
</dbReference>
<dbReference type="AlphaFoldDB" id="A0A0K0LBA1"/>
<dbReference type="GO" id="GO:0020037">
    <property type="term" value="F:heme binding"/>
    <property type="evidence" value="ECO:0007669"/>
    <property type="project" value="InterPro"/>
</dbReference>
<dbReference type="PANTHER" id="PTHR24292:SF84">
    <property type="entry name" value="CYTOCHROME P450 28A5-RELATED"/>
    <property type="match status" value="1"/>
</dbReference>
<dbReference type="FunFam" id="1.10.630.10:FF:000042">
    <property type="entry name" value="Cytochrome P450"/>
    <property type="match status" value="1"/>
</dbReference>
<reference evidence="17" key="1">
    <citation type="submission" date="2014-07" db="EMBL/GenBank/DDBJ databases">
        <title>A systematic study of Ichneumonosoma Meijere, Pelmatops Enderlein, Pseudopelmatops Shiraki and Soita Walker (Diptera: Tephritidae).</title>
        <authorList>
            <person name="Chen X.-L."/>
            <person name="Norrbom A."/>
            <person name="Zhu C.-D."/>
        </authorList>
    </citation>
    <scope>NUCLEOTIDE SEQUENCE</scope>
</reference>
<feature type="binding site" description="axial binding residue" evidence="14">
    <location>
        <position position="474"/>
    </location>
    <ligand>
        <name>heme</name>
        <dbReference type="ChEBI" id="CHEBI:30413"/>
    </ligand>
    <ligandPart>
        <name>Fe</name>
        <dbReference type="ChEBI" id="CHEBI:18248"/>
    </ligandPart>
</feature>
<keyword evidence="9" id="KW-0492">Microsome</keyword>
<evidence type="ECO:0000256" key="8">
    <source>
        <dbReference type="ARBA" id="ARBA00022824"/>
    </source>
</evidence>
<dbReference type="InterPro" id="IPR001128">
    <property type="entry name" value="Cyt_P450"/>
</dbReference>
<sequence>MYIFVTAFLGAVILLLFYLKTSQKLNYFQERNFPYAKTSVHELLRKMVEFVLRLKSIDAVVQDIYDSGAGMKYFGQIGLHKNEIVIRDPDIIYNIMIKDFSYFMDRPFPVDEKNDPLSAHLFSLKGDRWRGLRYKLAPTFTTGKLRSMFKQLTESSDSITNYISSKPNTCLEVKQLSYCYILDVIASVAFGMKVEAHKYLDGEKSEFVEMSLRFFRMNNMRYFKFFMITFFKSFSKFIGLTLTEDDVKAFFFDLVKNIIKYREETGTKSNDFLQLLINMKEQDEENGGRVEEARKEMMKHEEEDKELFENLDTSKKGAQHFKITDTHLAANTFVFISGGSESTSTALTFALLEIACNPPVQQRMQEEIDSVLMDQELSFSAVNSMTYLNQVVLEVFRKHPPIALLNRLCVQDYKIPDTDHVIRKGDEIILPVSSIHNDPENFPNPEVFDPDRFLYPDSIRKGTYLPFGMGPRFCIAMRFAILSVKVLLVKIFMAYSIKISPKTIMPIKMKTEFFTKGIQGGLWIDFEARN</sequence>
<dbReference type="Gene3D" id="1.10.630.10">
    <property type="entry name" value="Cytochrome P450"/>
    <property type="match status" value="1"/>
</dbReference>
<keyword evidence="10 15" id="KW-0560">Oxidoreductase</keyword>
<dbReference type="GO" id="GO:0005789">
    <property type="term" value="C:endoplasmic reticulum membrane"/>
    <property type="evidence" value="ECO:0007669"/>
    <property type="project" value="UniProtKB-SubCell"/>
</dbReference>
<evidence type="ECO:0000256" key="5">
    <source>
        <dbReference type="ARBA" id="ARBA00010617"/>
    </source>
</evidence>
<evidence type="ECO:0000256" key="9">
    <source>
        <dbReference type="ARBA" id="ARBA00022848"/>
    </source>
</evidence>
<evidence type="ECO:0000256" key="3">
    <source>
        <dbReference type="ARBA" id="ARBA00004174"/>
    </source>
</evidence>
<dbReference type="Pfam" id="PF00067">
    <property type="entry name" value="p450"/>
    <property type="match status" value="1"/>
</dbReference>
<dbReference type="GO" id="GO:0004497">
    <property type="term" value="F:monooxygenase activity"/>
    <property type="evidence" value="ECO:0007669"/>
    <property type="project" value="UniProtKB-KW"/>
</dbReference>
<dbReference type="GO" id="GO:0016705">
    <property type="term" value="F:oxidoreductase activity, acting on paired donors, with incorporation or reduction of molecular oxygen"/>
    <property type="evidence" value="ECO:0007669"/>
    <property type="project" value="InterPro"/>
</dbReference>
<evidence type="ECO:0000256" key="16">
    <source>
        <dbReference type="SAM" id="Phobius"/>
    </source>
</evidence>
<dbReference type="InterPro" id="IPR050476">
    <property type="entry name" value="Insect_CytP450_Detox"/>
</dbReference>
<dbReference type="KEGG" id="nlu:111050293"/>
<keyword evidence="16" id="KW-0812">Transmembrane</keyword>
<evidence type="ECO:0000256" key="12">
    <source>
        <dbReference type="ARBA" id="ARBA00023033"/>
    </source>
</evidence>